<dbReference type="InterPro" id="IPR032320">
    <property type="entry name" value="GH18_BT1044-like"/>
</dbReference>
<evidence type="ECO:0008006" key="3">
    <source>
        <dbReference type="Google" id="ProtNLM"/>
    </source>
</evidence>
<dbReference type="KEGG" id="bfc:BacF7301_09770"/>
<organism evidence="1 2">
    <name type="scientific">Bacteroides faecium</name>
    <dbReference type="NCBI Taxonomy" id="2715212"/>
    <lineage>
        <taxon>Bacteria</taxon>
        <taxon>Pseudomonadati</taxon>
        <taxon>Bacteroidota</taxon>
        <taxon>Bacteroidia</taxon>
        <taxon>Bacteroidales</taxon>
        <taxon>Bacteroidaceae</taxon>
        <taxon>Bacteroides</taxon>
    </lineage>
</organism>
<dbReference type="Gene3D" id="3.20.20.80">
    <property type="entry name" value="Glycosidases"/>
    <property type="match status" value="1"/>
</dbReference>
<dbReference type="RefSeq" id="WP_167962329.1">
    <property type="nucleotide sequence ID" value="NZ_CP050831.1"/>
</dbReference>
<sequence>MNNKTNIIVTLLFAASCAFVSCDDWTDVESIDIKQPGIEEQNPELYTKYLENLRQYKSSEHKIAYVQFDNTRKGYQSRADHLTDLPDSIDIVSLVSPELTSDEAKEMNQIRNDKGTRVIYTIKYTDLEAAYIAKYPGTDEDSENSIAISEEGDDISDSQFLSFMNDYMDKTLALCDQYGYDGINICYSPKNAAHMEGQKQLIEQNRQNTFMKKISDWRSNHMNAMLLFEGNLVFLKDKTILKGCNYFIADASDVITVEGLTSVVRMMIIEDIPTERFIVCVPTYSLDSNDLETGYFINAQGSSVSAIQATAYWALTPEKGLGKAGIGVYHVKNDYYNPAFVYPNVRIAINIMNPSPNN</sequence>
<dbReference type="Proteomes" id="UP000501780">
    <property type="component" value="Chromosome"/>
</dbReference>
<evidence type="ECO:0000313" key="1">
    <source>
        <dbReference type="EMBL" id="QIU94415.1"/>
    </source>
</evidence>
<dbReference type="Pfam" id="PF16141">
    <property type="entry name" value="GH18_BT1044-like"/>
    <property type="match status" value="1"/>
</dbReference>
<name>A0A6H0KMA8_9BACE</name>
<keyword evidence="2" id="KW-1185">Reference proteome</keyword>
<proteinExistence type="predicted"/>
<dbReference type="AlphaFoldDB" id="A0A6H0KMA8"/>
<protein>
    <recommendedName>
        <fullName evidence="3">Glycoside hydrolase Family 18, chitinase_18</fullName>
    </recommendedName>
</protein>
<dbReference type="EMBL" id="CP050831">
    <property type="protein sequence ID" value="QIU94415.1"/>
    <property type="molecule type" value="Genomic_DNA"/>
</dbReference>
<reference evidence="1 2" key="1">
    <citation type="submission" date="2020-03" db="EMBL/GenBank/DDBJ databases">
        <title>Genomic analysis of Bacteroides faecium CBA7301.</title>
        <authorList>
            <person name="Kim J."/>
            <person name="Roh S.W."/>
        </authorList>
    </citation>
    <scope>NUCLEOTIDE SEQUENCE [LARGE SCALE GENOMIC DNA]</scope>
    <source>
        <strain evidence="1 2">CBA7301</strain>
    </source>
</reference>
<gene>
    <name evidence="1" type="ORF">BacF7301_09770</name>
</gene>
<accession>A0A6H0KMA8</accession>
<evidence type="ECO:0000313" key="2">
    <source>
        <dbReference type="Proteomes" id="UP000501780"/>
    </source>
</evidence>
<dbReference type="PROSITE" id="PS51257">
    <property type="entry name" value="PROKAR_LIPOPROTEIN"/>
    <property type="match status" value="1"/>
</dbReference>